<dbReference type="AlphaFoldDB" id="A0A8H8CZV1"/>
<feature type="region of interest" description="Disordered" evidence="1">
    <location>
        <begin position="1"/>
        <end position="205"/>
    </location>
</feature>
<sequence>MENHRPWKQAGQILPPSPQQPNDAHYEYERQRQHQFQQLQPQQQQPQQQHVPIQAKGRTLSKVSTKSAQALKSSKSSTPSDIPSFTFIDHDDDLTSKRIKDKKARKAIRSHVMRDVRRRERLAGLKRTSKRGATKEKASPPSADQDSTETTSSTKDRRKAIASASATDADMKKDVDNNSISDRTTMSPSPISTSELSMISRSPSGEGTSIASLILEQDRSDFPSFPSPLGDTTSWAFDPFSTLPGASPSTNDVIDGLIKYFSAVLIPMTFPAETKQPQDSKNRMALIISATISEPGPFFGYMSLCAAHRAVLQGKHSELVATAPTGAGKERVLFEPDYYMMKARCIREMNRKLQDPVLALTDSAFDIVVSLTSCALTIGDFDEARDHIQGLKQMVDLRGGVFGPSFQGEGVRLLSNVLTCDIMSASALMSRPLFPLTWDPQPIPPETEERIIPPHTSPLSNIGMALCTNEALSNPLQKALMGLREILFFEHANTRDPENFSALENEIFLFKSHEVEFELLDYPFRLTPNSTSATSETTPRSPISLQPIENVARVAAICHINNFFIVSPPSSGLGRALSRHLAMALSRFPTAAFPSLPNAWLDLITWAAFLGARGSKGQKAKPWFLQRLREVAEVRGWIQSGSLSGSRWDEDDGNGEDGNGEDGNGEDGWVAVEEALKGYLYIPELHGGVFRSIWQDVVEGPVVVEVG</sequence>
<feature type="compositionally biased region" description="Acidic residues" evidence="1">
    <location>
        <begin position="649"/>
        <end position="665"/>
    </location>
</feature>
<reference evidence="2 3" key="1">
    <citation type="submission" date="2021-01" db="EMBL/GenBank/DDBJ databases">
        <title>Chromosome-level genome assembly of a human fungal pathogen reveals clustering of transcriptionally co-regulated genes.</title>
        <authorList>
            <person name="Voorhies M."/>
            <person name="Cohen S."/>
            <person name="Shea T.P."/>
            <person name="Petrus S."/>
            <person name="Munoz J.F."/>
            <person name="Poplawski S."/>
            <person name="Goldman W.E."/>
            <person name="Michael T."/>
            <person name="Cuomo C.A."/>
            <person name="Sil A."/>
            <person name="Beyhan S."/>
        </authorList>
    </citation>
    <scope>NUCLEOTIDE SEQUENCE [LARGE SCALE GENOMIC DNA]</scope>
    <source>
        <strain evidence="2 3">G184AR</strain>
    </source>
</reference>
<dbReference type="EMBL" id="JAEVHI010000003">
    <property type="protein sequence ID" value="KAG5295772.1"/>
    <property type="molecule type" value="Genomic_DNA"/>
</dbReference>
<dbReference type="InterPro" id="IPR021858">
    <property type="entry name" value="Fun_TF"/>
</dbReference>
<feature type="compositionally biased region" description="Basic residues" evidence="1">
    <location>
        <begin position="99"/>
        <end position="111"/>
    </location>
</feature>
<evidence type="ECO:0000313" key="2">
    <source>
        <dbReference type="EMBL" id="KAG5295772.1"/>
    </source>
</evidence>
<dbReference type="Proteomes" id="UP000670092">
    <property type="component" value="Unassembled WGS sequence"/>
</dbReference>
<accession>A0A8H8CZV1</accession>
<feature type="compositionally biased region" description="Polar residues" evidence="1">
    <location>
        <begin position="177"/>
        <end position="205"/>
    </location>
</feature>
<dbReference type="VEuPathDB" id="FungiDB:I7I52_06158"/>
<feature type="compositionally biased region" description="Low complexity" evidence="1">
    <location>
        <begin position="34"/>
        <end position="50"/>
    </location>
</feature>
<dbReference type="PANTHER" id="PTHR37540:SF5">
    <property type="entry name" value="TRANSCRIPTION FACTOR DOMAIN-CONTAINING PROTEIN"/>
    <property type="match status" value="1"/>
</dbReference>
<feature type="compositionally biased region" description="Low complexity" evidence="1">
    <location>
        <begin position="64"/>
        <end position="84"/>
    </location>
</feature>
<dbReference type="Pfam" id="PF11951">
    <property type="entry name" value="Fungal_trans_2"/>
    <property type="match status" value="1"/>
</dbReference>
<dbReference type="PANTHER" id="PTHR37540">
    <property type="entry name" value="TRANSCRIPTION FACTOR (ACR-2), PUTATIVE-RELATED-RELATED"/>
    <property type="match status" value="1"/>
</dbReference>
<proteinExistence type="predicted"/>
<feature type="region of interest" description="Disordered" evidence="1">
    <location>
        <begin position="643"/>
        <end position="667"/>
    </location>
</feature>
<organism evidence="2 3">
    <name type="scientific">Ajellomyces capsulatus</name>
    <name type="common">Darling's disease fungus</name>
    <name type="synonym">Histoplasma capsulatum</name>
    <dbReference type="NCBI Taxonomy" id="5037"/>
    <lineage>
        <taxon>Eukaryota</taxon>
        <taxon>Fungi</taxon>
        <taxon>Dikarya</taxon>
        <taxon>Ascomycota</taxon>
        <taxon>Pezizomycotina</taxon>
        <taxon>Eurotiomycetes</taxon>
        <taxon>Eurotiomycetidae</taxon>
        <taxon>Onygenales</taxon>
        <taxon>Ajellomycetaceae</taxon>
        <taxon>Histoplasma</taxon>
    </lineage>
</organism>
<evidence type="ECO:0000313" key="3">
    <source>
        <dbReference type="Proteomes" id="UP000670092"/>
    </source>
</evidence>
<dbReference type="OrthoDB" id="3469225at2759"/>
<protein>
    <submittedName>
        <fullName evidence="2">Tachykinin family protein</fullName>
    </submittedName>
</protein>
<comment type="caution">
    <text evidence="2">The sequence shown here is derived from an EMBL/GenBank/DDBJ whole genome shotgun (WGS) entry which is preliminary data.</text>
</comment>
<gene>
    <name evidence="2" type="ORF">I7I52_06158</name>
</gene>
<feature type="compositionally biased region" description="Basic and acidic residues" evidence="1">
    <location>
        <begin position="112"/>
        <end position="123"/>
    </location>
</feature>
<feature type="compositionally biased region" description="Polar residues" evidence="1">
    <location>
        <begin position="142"/>
        <end position="153"/>
    </location>
</feature>
<name>A0A8H8CZV1_AJECA</name>
<evidence type="ECO:0000256" key="1">
    <source>
        <dbReference type="SAM" id="MobiDB-lite"/>
    </source>
</evidence>